<accession>A0A2H0Y1Z7</accession>
<proteinExistence type="predicted"/>
<comment type="caution">
    <text evidence="1">The sequence shown here is derived from an EMBL/GenBank/DDBJ whole genome shotgun (WGS) entry which is preliminary data.</text>
</comment>
<dbReference type="AlphaFoldDB" id="A0A2H0Y1Z7"/>
<sequence length="197" mass="22602">MHRIVNYNRPIFDRGLSSWQARFKGSSNPPLVSLRRRKAEVASFLRAIQNYRRMPIGAGKFTSGVKGDYKVKANERFAFMGYFEFLTAKVYASCPKSKPNPINAEINLIFSKVFELMDGLQKTVFDKVLLDVFLLGYVLGTDSTKLDRASEEYRAFAAKMDPVCQKHSWETIRVMKQIDHELDRLLALFGLTVDSKF</sequence>
<dbReference type="Proteomes" id="UP000231343">
    <property type="component" value="Unassembled WGS sequence"/>
</dbReference>
<organism evidence="1 2">
    <name type="scientific">Candidatus Saganbacteria bacterium CG08_land_8_20_14_0_20_45_16</name>
    <dbReference type="NCBI Taxonomy" id="2014293"/>
    <lineage>
        <taxon>Bacteria</taxon>
        <taxon>Bacillati</taxon>
        <taxon>Saganbacteria</taxon>
    </lineage>
</organism>
<dbReference type="EMBL" id="PEYM01000002">
    <property type="protein sequence ID" value="PIS31806.1"/>
    <property type="molecule type" value="Genomic_DNA"/>
</dbReference>
<protein>
    <submittedName>
        <fullName evidence="1">Uncharacterized protein</fullName>
    </submittedName>
</protein>
<evidence type="ECO:0000313" key="2">
    <source>
        <dbReference type="Proteomes" id="UP000231343"/>
    </source>
</evidence>
<name>A0A2H0Y1Z7_UNCSA</name>
<reference evidence="1 2" key="1">
    <citation type="submission" date="2017-09" db="EMBL/GenBank/DDBJ databases">
        <title>Depth-based differentiation of microbial function through sediment-hosted aquifers and enrichment of novel symbionts in the deep terrestrial subsurface.</title>
        <authorList>
            <person name="Probst A.J."/>
            <person name="Ladd B."/>
            <person name="Jarett J.K."/>
            <person name="Geller-Mcgrath D.E."/>
            <person name="Sieber C.M."/>
            <person name="Emerson J.B."/>
            <person name="Anantharaman K."/>
            <person name="Thomas B.C."/>
            <person name="Malmstrom R."/>
            <person name="Stieglmeier M."/>
            <person name="Klingl A."/>
            <person name="Woyke T."/>
            <person name="Ryan C.M."/>
            <person name="Banfield J.F."/>
        </authorList>
    </citation>
    <scope>NUCLEOTIDE SEQUENCE [LARGE SCALE GENOMIC DNA]</scope>
    <source>
        <strain evidence="1">CG08_land_8_20_14_0_20_45_16</strain>
    </source>
</reference>
<evidence type="ECO:0000313" key="1">
    <source>
        <dbReference type="EMBL" id="PIS31806.1"/>
    </source>
</evidence>
<gene>
    <name evidence="1" type="ORF">COT42_00225</name>
</gene>